<keyword evidence="2 8" id="KW-0813">Transport</keyword>
<evidence type="ECO:0000256" key="7">
    <source>
        <dbReference type="ARBA" id="ARBA00023310"/>
    </source>
</evidence>
<evidence type="ECO:0000256" key="6">
    <source>
        <dbReference type="ARBA" id="ARBA00023196"/>
    </source>
</evidence>
<dbReference type="GO" id="GO:0045259">
    <property type="term" value="C:proton-transporting ATP synthase complex"/>
    <property type="evidence" value="ECO:0007669"/>
    <property type="project" value="UniProtKB-KW"/>
</dbReference>
<comment type="function">
    <text evidence="8">F(1)F(0) ATP synthase produces ATP from ADP in the presence of a proton or sodium gradient. F-type ATPases consist of two structural domains, F(1) containing the extramembraneous catalytic core and F(0) containing the membrane proton channel, linked together by a central stalk and a peripheral stalk. During catalysis, ATP synthesis in the catalytic domain of F(1) is coupled via a rotary mechanism of the central stalk subunits to proton translocation.</text>
</comment>
<gene>
    <name evidence="8" type="primary">atpH</name>
    <name evidence="9" type="ordered locus">Hbal_0150</name>
</gene>
<comment type="similarity">
    <text evidence="8">Belongs to the ATPase delta chain family.</text>
</comment>
<dbReference type="Gene3D" id="1.10.520.20">
    <property type="entry name" value="N-terminal domain of the delta subunit of the F1F0-ATP synthase"/>
    <property type="match status" value="1"/>
</dbReference>
<keyword evidence="10" id="KW-1185">Reference proteome</keyword>
<evidence type="ECO:0000256" key="4">
    <source>
        <dbReference type="ARBA" id="ARBA00023065"/>
    </source>
</evidence>
<dbReference type="PANTHER" id="PTHR11910">
    <property type="entry name" value="ATP SYNTHASE DELTA CHAIN"/>
    <property type="match status" value="1"/>
</dbReference>
<reference evidence="10" key="1">
    <citation type="journal article" date="2011" name="J. Bacteriol.">
        <title>Genome sequences of eight morphologically diverse alphaproteobacteria.</title>
        <authorList>
            <consortium name="US DOE Joint Genome Institute"/>
            <person name="Brown P.J."/>
            <person name="Kysela D.T."/>
            <person name="Buechlein A."/>
            <person name="Hemmerich C."/>
            <person name="Brun Y.V."/>
        </authorList>
    </citation>
    <scope>NUCLEOTIDE SEQUENCE [LARGE SCALE GENOMIC DNA]</scope>
    <source>
        <strain evidence="10">ATCC 49814 / DSM 5838 / IFAM 1418</strain>
    </source>
</reference>
<dbReference type="OrthoDB" id="9796185at2"/>
<organism evidence="9 10">
    <name type="scientific">Hirschia baltica (strain ATCC 49814 / DSM 5838 / IFAM 1418)</name>
    <dbReference type="NCBI Taxonomy" id="582402"/>
    <lineage>
        <taxon>Bacteria</taxon>
        <taxon>Pseudomonadati</taxon>
        <taxon>Pseudomonadota</taxon>
        <taxon>Alphaproteobacteria</taxon>
        <taxon>Hyphomonadales</taxon>
        <taxon>Hyphomonadaceae</taxon>
        <taxon>Hirschia</taxon>
    </lineage>
</organism>
<dbReference type="Proteomes" id="UP000002745">
    <property type="component" value="Chromosome"/>
</dbReference>
<dbReference type="InterPro" id="IPR026015">
    <property type="entry name" value="ATP_synth_OSCP/delta_N_sf"/>
</dbReference>
<evidence type="ECO:0000256" key="3">
    <source>
        <dbReference type="ARBA" id="ARBA00022781"/>
    </source>
</evidence>
<dbReference type="InterPro" id="IPR020781">
    <property type="entry name" value="ATPase_OSCP/d_CS"/>
</dbReference>
<dbReference type="KEGG" id="hba:Hbal_0150"/>
<dbReference type="InterPro" id="IPR000711">
    <property type="entry name" value="ATPase_OSCP/dsu"/>
</dbReference>
<dbReference type="GO" id="GO:0005886">
    <property type="term" value="C:plasma membrane"/>
    <property type="evidence" value="ECO:0007669"/>
    <property type="project" value="UniProtKB-SubCell"/>
</dbReference>
<dbReference type="eggNOG" id="COG0712">
    <property type="taxonomic scope" value="Bacteria"/>
</dbReference>
<comment type="subunit">
    <text evidence="8">F-type ATPases have 2 components, F(1) - the catalytic core - and F(0) - the membrane proton channel. F(1) has five subunits: alpha(3), beta(3), gamma(1), delta(1), epsilon(1). F(0) has three main subunits: a(1), b(2) and c(10-14). The alpha and beta chains form an alternating ring which encloses part of the gamma chain. F(1) is attached to F(0) by a central stalk formed by the gamma and epsilon chains, while a peripheral stalk is formed by the delta and b chains.</text>
</comment>
<keyword evidence="3 8" id="KW-0375">Hydrogen ion transport</keyword>
<dbReference type="AlphaFoldDB" id="C6XL23"/>
<proteinExistence type="inferred from homology"/>
<dbReference type="HAMAP" id="MF_01416">
    <property type="entry name" value="ATP_synth_delta_bact"/>
    <property type="match status" value="1"/>
</dbReference>
<sequence length="186" mass="19109">MGASSNSSSSGAAQRYAKALFDLALEANELDSVEAGLNVLADLINADGSLSKALASPLHSVEDKAAVLEKIAAKIELPELAGRFIGVVSQNGRAGDLVGIAKAFSERAAQHRGMTRVVAVSAQKLTAAEATKLTSTVSTALGRDVDIELEVDPALIGGLQLRVGSRLVDASLRTKLDGLTNAMKGA</sequence>
<keyword evidence="5 8" id="KW-0472">Membrane</keyword>
<keyword evidence="6 8" id="KW-0139">CF(1)</keyword>
<comment type="function">
    <text evidence="8">This protein is part of the stalk that links CF(0) to CF(1). It either transmits conformational changes from CF(0) to CF(1) or is implicated in proton conduction.</text>
</comment>
<evidence type="ECO:0000313" key="9">
    <source>
        <dbReference type="EMBL" id="ACT57852.1"/>
    </source>
</evidence>
<name>C6XL23_HIRBI</name>
<evidence type="ECO:0000256" key="5">
    <source>
        <dbReference type="ARBA" id="ARBA00023136"/>
    </source>
</evidence>
<keyword evidence="7 8" id="KW-0066">ATP synthesis</keyword>
<dbReference type="PRINTS" id="PR00125">
    <property type="entry name" value="ATPASEDELTA"/>
</dbReference>
<evidence type="ECO:0000256" key="1">
    <source>
        <dbReference type="ARBA" id="ARBA00004370"/>
    </source>
</evidence>
<comment type="subcellular location">
    <subcellularLocation>
        <location evidence="8">Cell inner membrane</location>
        <topology evidence="8">Peripheral membrane protein</topology>
    </subcellularLocation>
    <subcellularLocation>
        <location evidence="1">Membrane</location>
    </subcellularLocation>
</comment>
<dbReference type="RefSeq" id="WP_012778010.1">
    <property type="nucleotide sequence ID" value="NC_012982.1"/>
</dbReference>
<keyword evidence="8" id="KW-1003">Cell membrane</keyword>
<accession>C6XL23</accession>
<dbReference type="PROSITE" id="PS00389">
    <property type="entry name" value="ATPASE_DELTA"/>
    <property type="match status" value="1"/>
</dbReference>
<dbReference type="STRING" id="582402.Hbal_0150"/>
<dbReference type="SUPFAM" id="SSF47928">
    <property type="entry name" value="N-terminal domain of the delta subunit of the F1F0-ATP synthase"/>
    <property type="match status" value="1"/>
</dbReference>
<dbReference type="NCBIfam" id="TIGR01145">
    <property type="entry name" value="ATP_synt_delta"/>
    <property type="match status" value="1"/>
</dbReference>
<dbReference type="EMBL" id="CP001678">
    <property type="protein sequence ID" value="ACT57852.1"/>
    <property type="molecule type" value="Genomic_DNA"/>
</dbReference>
<dbReference type="Pfam" id="PF00213">
    <property type="entry name" value="OSCP"/>
    <property type="match status" value="1"/>
</dbReference>
<keyword evidence="4 8" id="KW-0406">Ion transport</keyword>
<protein>
    <recommendedName>
        <fullName evidence="8">ATP synthase subunit delta</fullName>
    </recommendedName>
    <alternativeName>
        <fullName evidence="8">ATP synthase F(1) sector subunit delta</fullName>
    </alternativeName>
    <alternativeName>
        <fullName evidence="8">F-type ATPase subunit delta</fullName>
        <shortName evidence="8">F-ATPase subunit delta</shortName>
    </alternativeName>
</protein>
<evidence type="ECO:0000256" key="2">
    <source>
        <dbReference type="ARBA" id="ARBA00022448"/>
    </source>
</evidence>
<evidence type="ECO:0000313" key="10">
    <source>
        <dbReference type="Proteomes" id="UP000002745"/>
    </source>
</evidence>
<dbReference type="GO" id="GO:0046933">
    <property type="term" value="F:proton-transporting ATP synthase activity, rotational mechanism"/>
    <property type="evidence" value="ECO:0007669"/>
    <property type="project" value="UniProtKB-UniRule"/>
</dbReference>
<evidence type="ECO:0000256" key="8">
    <source>
        <dbReference type="HAMAP-Rule" id="MF_01416"/>
    </source>
</evidence>
<keyword evidence="8" id="KW-0997">Cell inner membrane</keyword>
<dbReference type="HOGENOM" id="CLU_085114_0_1_5"/>